<feature type="signal peptide" evidence="2">
    <location>
        <begin position="1"/>
        <end position="17"/>
    </location>
</feature>
<evidence type="ECO:0008006" key="5">
    <source>
        <dbReference type="Google" id="ProtNLM"/>
    </source>
</evidence>
<dbReference type="EMBL" id="JABSNW010000005">
    <property type="protein sequence ID" value="KAL2886883.1"/>
    <property type="molecule type" value="Genomic_DNA"/>
</dbReference>
<name>A0ABR4MF38_9PEZI</name>
<dbReference type="GeneID" id="98118616"/>
<reference evidence="3 4" key="1">
    <citation type="submission" date="2020-05" db="EMBL/GenBank/DDBJ databases">
        <title>Ceratocystis lukuohia genome.</title>
        <authorList>
            <person name="Harrington T.C."/>
            <person name="Kim K."/>
            <person name="Mayers C.G."/>
        </authorList>
    </citation>
    <scope>NUCLEOTIDE SEQUENCE [LARGE SCALE GENOMIC DNA]</scope>
    <source>
        <strain evidence="3 4">C4212</strain>
    </source>
</reference>
<feature type="chain" id="PRO_5046579460" description="DUF4412 domain-containing protein" evidence="2">
    <location>
        <begin position="18"/>
        <end position="248"/>
    </location>
</feature>
<comment type="caution">
    <text evidence="3">The sequence shown here is derived from an EMBL/GenBank/DDBJ whole genome shotgun (WGS) entry which is preliminary data.</text>
</comment>
<keyword evidence="4" id="KW-1185">Reference proteome</keyword>
<feature type="region of interest" description="Disordered" evidence="1">
    <location>
        <begin position="216"/>
        <end position="248"/>
    </location>
</feature>
<keyword evidence="2" id="KW-0732">Signal</keyword>
<dbReference type="RefSeq" id="XP_070858063.1">
    <property type="nucleotide sequence ID" value="XM_071000753.1"/>
</dbReference>
<sequence>MKASSFLTFALSFPCFGICSPAGLESTKALATIATDSAHPGYLKYHGYHTRIEMNNAITIYSDRFSGDNDKPTARLLIDTKHRVTTIQENNLRREKKDKLNLELHKIFQALCYQKSIDFNKMGWIYMDVHDTFITDFIRGYREVRGLGPKQEIRVTPDHKDWKTFATLYYSLDADKMVPGALIDKIIVRREERLRPDAIYPAVVAQVMGFSLKELPSNEESNAVDSPSESDARLESEGGVETGKNSRH</sequence>
<proteinExistence type="predicted"/>
<evidence type="ECO:0000256" key="2">
    <source>
        <dbReference type="SAM" id="SignalP"/>
    </source>
</evidence>
<evidence type="ECO:0000313" key="4">
    <source>
        <dbReference type="Proteomes" id="UP001610728"/>
    </source>
</evidence>
<protein>
    <recommendedName>
        <fullName evidence="5">DUF4412 domain-containing protein</fullName>
    </recommendedName>
</protein>
<organism evidence="3 4">
    <name type="scientific">Ceratocystis lukuohia</name>
    <dbReference type="NCBI Taxonomy" id="2019550"/>
    <lineage>
        <taxon>Eukaryota</taxon>
        <taxon>Fungi</taxon>
        <taxon>Dikarya</taxon>
        <taxon>Ascomycota</taxon>
        <taxon>Pezizomycotina</taxon>
        <taxon>Sordariomycetes</taxon>
        <taxon>Hypocreomycetidae</taxon>
        <taxon>Microascales</taxon>
        <taxon>Ceratocystidaceae</taxon>
        <taxon>Ceratocystis</taxon>
    </lineage>
</organism>
<feature type="compositionally biased region" description="Polar residues" evidence="1">
    <location>
        <begin position="218"/>
        <end position="229"/>
    </location>
</feature>
<accession>A0ABR4MF38</accession>
<dbReference type="Proteomes" id="UP001610728">
    <property type="component" value="Unassembled WGS sequence"/>
</dbReference>
<evidence type="ECO:0000256" key="1">
    <source>
        <dbReference type="SAM" id="MobiDB-lite"/>
    </source>
</evidence>
<evidence type="ECO:0000313" key="3">
    <source>
        <dbReference type="EMBL" id="KAL2886883.1"/>
    </source>
</evidence>
<gene>
    <name evidence="3" type="ORF">HOO65_050004</name>
</gene>